<comment type="similarity">
    <text evidence="3">Belongs to the Maf family. YhdE subfamily.</text>
</comment>
<keyword evidence="3" id="KW-0546">Nucleotide metabolism</keyword>
<gene>
    <name evidence="4" type="ORF">PML95_03120</name>
</gene>
<evidence type="ECO:0000313" key="5">
    <source>
        <dbReference type="Proteomes" id="UP001179600"/>
    </source>
</evidence>
<feature type="site" description="Important for substrate specificity" evidence="3">
    <location>
        <position position="12"/>
    </location>
</feature>
<dbReference type="Gene3D" id="3.90.950.10">
    <property type="match status" value="1"/>
</dbReference>
<reference evidence="4" key="1">
    <citation type="submission" date="2023-01" db="EMBL/GenBank/DDBJ databases">
        <title>Oxazolidinone resistance genes in florfenicol resistant enterococci from beef cattle and veal calves at slaughter.</title>
        <authorList>
            <person name="Biggel M."/>
        </authorList>
    </citation>
    <scope>NUCLEOTIDE SEQUENCE</scope>
    <source>
        <strain evidence="4">K204-1</strain>
    </source>
</reference>
<dbReference type="RefSeq" id="WP_272163579.1">
    <property type="nucleotide sequence ID" value="NZ_CP116507.1"/>
</dbReference>
<comment type="catalytic activity">
    <reaction evidence="3">
        <text>dTTP + H2O = dTMP + diphosphate + H(+)</text>
        <dbReference type="Rhea" id="RHEA:28534"/>
        <dbReference type="ChEBI" id="CHEBI:15377"/>
        <dbReference type="ChEBI" id="CHEBI:15378"/>
        <dbReference type="ChEBI" id="CHEBI:33019"/>
        <dbReference type="ChEBI" id="CHEBI:37568"/>
        <dbReference type="ChEBI" id="CHEBI:63528"/>
        <dbReference type="EC" id="3.6.1.9"/>
    </reaction>
</comment>
<dbReference type="EMBL" id="CP116507">
    <property type="protein sequence ID" value="WCG23247.1"/>
    <property type="molecule type" value="Genomic_DNA"/>
</dbReference>
<dbReference type="PANTHER" id="PTHR43213">
    <property type="entry name" value="BIFUNCTIONAL DTTP/UTP PYROPHOSPHATASE/METHYLTRANSFERASE PROTEIN-RELATED"/>
    <property type="match status" value="1"/>
</dbReference>
<comment type="function">
    <text evidence="3">Nucleoside triphosphate pyrophosphatase that hydrolyzes dTTP and UTP. May have a dual role in cell division arrest and in preventing the incorporation of modified nucleotides into cellular nucleic acids.</text>
</comment>
<feature type="site" description="Important for substrate specificity" evidence="3">
    <location>
        <position position="152"/>
    </location>
</feature>
<evidence type="ECO:0000313" key="4">
    <source>
        <dbReference type="EMBL" id="WCG23247.1"/>
    </source>
</evidence>
<dbReference type="EC" id="3.6.1.9" evidence="3"/>
<proteinExistence type="inferred from homology"/>
<dbReference type="NCBIfam" id="TIGR00172">
    <property type="entry name" value="maf"/>
    <property type="match status" value="1"/>
</dbReference>
<feature type="site" description="Important for substrate specificity" evidence="3">
    <location>
        <position position="70"/>
    </location>
</feature>
<dbReference type="Proteomes" id="UP001179600">
    <property type="component" value="Chromosome"/>
</dbReference>
<comment type="cofactor">
    <cofactor evidence="1 3">
        <name>a divalent metal cation</name>
        <dbReference type="ChEBI" id="CHEBI:60240"/>
    </cofactor>
</comment>
<dbReference type="Pfam" id="PF02545">
    <property type="entry name" value="Maf"/>
    <property type="match status" value="1"/>
</dbReference>
<organism evidence="4 5">
    <name type="scientific">Vagococcus lutrae</name>
    <dbReference type="NCBI Taxonomy" id="81947"/>
    <lineage>
        <taxon>Bacteria</taxon>
        <taxon>Bacillati</taxon>
        <taxon>Bacillota</taxon>
        <taxon>Bacilli</taxon>
        <taxon>Lactobacillales</taxon>
        <taxon>Enterococcaceae</taxon>
        <taxon>Vagococcus</taxon>
    </lineage>
</organism>
<comment type="subcellular location">
    <subcellularLocation>
        <location evidence="3">Cytoplasm</location>
    </subcellularLocation>
</comment>
<sequence length="190" mass="21434">MQPLILASQSPRRHELMRYITSDFEIVSASIDECVYENESVEDYVVRMAETKAENVYQNHPESVVIGCDTIVSYKNEILGKPIDKDEAYRVLSLLSGKTHHVLTAVSIVSSQKKKSFISKAKVTFFPLTSEEIWRYIHTDEPMDKAGAYGIQGKGSLFVSEIKGDYYSIVGLPVAHLQRHLMSFIQGESL</sequence>
<dbReference type="InterPro" id="IPR029001">
    <property type="entry name" value="ITPase-like_fam"/>
</dbReference>
<dbReference type="GO" id="GO:0047429">
    <property type="term" value="F:nucleoside triphosphate diphosphatase activity"/>
    <property type="evidence" value="ECO:0007669"/>
    <property type="project" value="UniProtKB-EC"/>
</dbReference>
<dbReference type="PANTHER" id="PTHR43213:SF5">
    <property type="entry name" value="BIFUNCTIONAL DTTP_UTP PYROPHOSPHATASE_METHYLTRANSFERASE PROTEIN-RELATED"/>
    <property type="match status" value="1"/>
</dbReference>
<dbReference type="SUPFAM" id="SSF52972">
    <property type="entry name" value="ITPase-like"/>
    <property type="match status" value="1"/>
</dbReference>
<dbReference type="HAMAP" id="MF_00528">
    <property type="entry name" value="Maf"/>
    <property type="match status" value="1"/>
</dbReference>
<dbReference type="InterPro" id="IPR003697">
    <property type="entry name" value="Maf-like"/>
</dbReference>
<evidence type="ECO:0000256" key="1">
    <source>
        <dbReference type="ARBA" id="ARBA00001968"/>
    </source>
</evidence>
<dbReference type="GO" id="GO:0005737">
    <property type="term" value="C:cytoplasm"/>
    <property type="evidence" value="ECO:0007669"/>
    <property type="project" value="UniProtKB-SubCell"/>
</dbReference>
<comment type="catalytic activity">
    <reaction evidence="3">
        <text>UTP + H2O = UMP + diphosphate + H(+)</text>
        <dbReference type="Rhea" id="RHEA:29395"/>
        <dbReference type="ChEBI" id="CHEBI:15377"/>
        <dbReference type="ChEBI" id="CHEBI:15378"/>
        <dbReference type="ChEBI" id="CHEBI:33019"/>
        <dbReference type="ChEBI" id="CHEBI:46398"/>
        <dbReference type="ChEBI" id="CHEBI:57865"/>
        <dbReference type="EC" id="3.6.1.9"/>
    </reaction>
</comment>
<evidence type="ECO:0000256" key="2">
    <source>
        <dbReference type="ARBA" id="ARBA00022801"/>
    </source>
</evidence>
<evidence type="ECO:0000256" key="3">
    <source>
        <dbReference type="HAMAP-Rule" id="MF_00528"/>
    </source>
</evidence>
<name>A0AAE9XH18_9ENTE</name>
<accession>A0AAE9XH18</accession>
<dbReference type="GO" id="GO:0009117">
    <property type="term" value="P:nucleotide metabolic process"/>
    <property type="evidence" value="ECO:0007669"/>
    <property type="project" value="UniProtKB-KW"/>
</dbReference>
<comment type="caution">
    <text evidence="3">Lacks conserved residue(s) required for the propagation of feature annotation.</text>
</comment>
<dbReference type="CDD" id="cd00555">
    <property type="entry name" value="Maf"/>
    <property type="match status" value="1"/>
</dbReference>
<dbReference type="PIRSF" id="PIRSF006305">
    <property type="entry name" value="Maf"/>
    <property type="match status" value="1"/>
</dbReference>
<keyword evidence="3" id="KW-0963">Cytoplasm</keyword>
<keyword evidence="2 3" id="KW-0378">Hydrolase</keyword>
<feature type="active site" description="Proton acceptor" evidence="3">
    <location>
        <position position="69"/>
    </location>
</feature>
<protein>
    <recommendedName>
        <fullName evidence="3">dTTP/UTP pyrophosphatase</fullName>
        <shortName evidence="3">dTTPase/UTPase</shortName>
        <ecNumber evidence="3">3.6.1.9</ecNumber>
    </recommendedName>
    <alternativeName>
        <fullName evidence="3">Nucleoside triphosphate pyrophosphatase</fullName>
    </alternativeName>
    <alternativeName>
        <fullName evidence="3">Nucleotide pyrophosphatase</fullName>
        <shortName evidence="3">Nucleotide PPase</shortName>
    </alternativeName>
</protein>
<dbReference type="AlphaFoldDB" id="A0AAE9XH18"/>